<proteinExistence type="predicted"/>
<protein>
    <recommendedName>
        <fullName evidence="9">Amino acid permease</fullName>
    </recommendedName>
</protein>
<dbReference type="Proteomes" id="UP001148786">
    <property type="component" value="Unassembled WGS sequence"/>
</dbReference>
<keyword evidence="2" id="KW-0813">Transport</keyword>
<keyword evidence="3 6" id="KW-0812">Transmembrane</keyword>
<keyword evidence="8" id="KW-1185">Reference proteome</keyword>
<evidence type="ECO:0000313" key="8">
    <source>
        <dbReference type="Proteomes" id="UP001148786"/>
    </source>
</evidence>
<name>A0A9W8JN64_9AGAR</name>
<dbReference type="OrthoDB" id="3257095at2759"/>
<dbReference type="InterPro" id="IPR004840">
    <property type="entry name" value="Amino_acid_permease_CS"/>
</dbReference>
<organism evidence="7 8">
    <name type="scientific">Agrocybe chaxingu</name>
    <dbReference type="NCBI Taxonomy" id="84603"/>
    <lineage>
        <taxon>Eukaryota</taxon>
        <taxon>Fungi</taxon>
        <taxon>Dikarya</taxon>
        <taxon>Basidiomycota</taxon>
        <taxon>Agaricomycotina</taxon>
        <taxon>Agaricomycetes</taxon>
        <taxon>Agaricomycetidae</taxon>
        <taxon>Agaricales</taxon>
        <taxon>Agaricineae</taxon>
        <taxon>Strophariaceae</taxon>
        <taxon>Agrocybe</taxon>
    </lineage>
</organism>
<dbReference type="EMBL" id="JANKHO010002967">
    <property type="protein sequence ID" value="KAJ3487234.1"/>
    <property type="molecule type" value="Genomic_DNA"/>
</dbReference>
<dbReference type="Pfam" id="PF13520">
    <property type="entry name" value="AA_permease_2"/>
    <property type="match status" value="1"/>
</dbReference>
<dbReference type="GO" id="GO:0016020">
    <property type="term" value="C:membrane"/>
    <property type="evidence" value="ECO:0007669"/>
    <property type="project" value="UniProtKB-SubCell"/>
</dbReference>
<comment type="subcellular location">
    <subcellularLocation>
        <location evidence="1">Membrane</location>
        <topology evidence="1">Multi-pass membrane protein</topology>
    </subcellularLocation>
</comment>
<dbReference type="GO" id="GO:0022857">
    <property type="term" value="F:transmembrane transporter activity"/>
    <property type="evidence" value="ECO:0007669"/>
    <property type="project" value="InterPro"/>
</dbReference>
<dbReference type="Gene3D" id="1.20.1740.10">
    <property type="entry name" value="Amino acid/polyamine transporter I"/>
    <property type="match status" value="1"/>
</dbReference>
<sequence>MSASPSPSPTKGHVGLQGDEAELARMGYKQELRRELGLMQNFGVSFSIISVITGIPSLFLYGLNTGGPAVMVWGWVVVSCATMLVGLAMAEVCSAHPTSGGPYFWAAMLSRKENAALASWITGWFNLLGQVAVTTGIRCA</sequence>
<evidence type="ECO:0008006" key="9">
    <source>
        <dbReference type="Google" id="ProtNLM"/>
    </source>
</evidence>
<gene>
    <name evidence="7" type="ORF">NLJ89_g11733</name>
</gene>
<dbReference type="InterPro" id="IPR002293">
    <property type="entry name" value="AA/rel_permease1"/>
</dbReference>
<dbReference type="PROSITE" id="PS00218">
    <property type="entry name" value="AMINO_ACID_PERMEASE_1"/>
    <property type="match status" value="1"/>
</dbReference>
<dbReference type="PANTHER" id="PTHR45649">
    <property type="entry name" value="AMINO-ACID PERMEASE BAT1"/>
    <property type="match status" value="1"/>
</dbReference>
<comment type="caution">
    <text evidence="7">The sequence shown here is derived from an EMBL/GenBank/DDBJ whole genome shotgun (WGS) entry which is preliminary data.</text>
</comment>
<evidence type="ECO:0000256" key="1">
    <source>
        <dbReference type="ARBA" id="ARBA00004141"/>
    </source>
</evidence>
<evidence type="ECO:0000256" key="5">
    <source>
        <dbReference type="ARBA" id="ARBA00023136"/>
    </source>
</evidence>
<reference evidence="7" key="1">
    <citation type="submission" date="2022-07" db="EMBL/GenBank/DDBJ databases">
        <title>Genome Sequence of Agrocybe chaxingu.</title>
        <authorList>
            <person name="Buettner E."/>
        </authorList>
    </citation>
    <scope>NUCLEOTIDE SEQUENCE</scope>
    <source>
        <strain evidence="7">MP-N11</strain>
    </source>
</reference>
<feature type="transmembrane region" description="Helical" evidence="6">
    <location>
        <begin position="42"/>
        <end position="63"/>
    </location>
</feature>
<evidence type="ECO:0000313" key="7">
    <source>
        <dbReference type="EMBL" id="KAJ3487234.1"/>
    </source>
</evidence>
<feature type="transmembrane region" description="Helical" evidence="6">
    <location>
        <begin position="69"/>
        <end position="90"/>
    </location>
</feature>
<accession>A0A9W8JN64</accession>
<evidence type="ECO:0000256" key="3">
    <source>
        <dbReference type="ARBA" id="ARBA00022692"/>
    </source>
</evidence>
<keyword evidence="4 6" id="KW-1133">Transmembrane helix</keyword>
<evidence type="ECO:0000256" key="2">
    <source>
        <dbReference type="ARBA" id="ARBA00022448"/>
    </source>
</evidence>
<evidence type="ECO:0000256" key="6">
    <source>
        <dbReference type="SAM" id="Phobius"/>
    </source>
</evidence>
<evidence type="ECO:0000256" key="4">
    <source>
        <dbReference type="ARBA" id="ARBA00022989"/>
    </source>
</evidence>
<keyword evidence="5 6" id="KW-0472">Membrane</keyword>
<dbReference type="GO" id="GO:0006865">
    <property type="term" value="P:amino acid transport"/>
    <property type="evidence" value="ECO:0007669"/>
    <property type="project" value="InterPro"/>
</dbReference>
<dbReference type="AlphaFoldDB" id="A0A9W8JN64"/>
<dbReference type="PANTHER" id="PTHR45649:SF26">
    <property type="entry name" value="OS04G0435100 PROTEIN"/>
    <property type="match status" value="1"/>
</dbReference>